<evidence type="ECO:0000313" key="2">
    <source>
        <dbReference type="Proteomes" id="UP000615446"/>
    </source>
</evidence>
<protein>
    <submittedName>
        <fullName evidence="1">C2H2-type zinc finger transcription factor</fullName>
    </submittedName>
</protein>
<sequence length="672" mass="77861">MPKFDKYFDDLTSCSLISFLEHKLPTDKKKAYSLYKGTLSSIAKDVNTEQDRRVTARACMDAFKDQSKSEVVKQYWTKRELENKIDIEENLHILDATKDVRVQGRLLRKAITKKLENRSGFEDNEKDPGKVLRKTNRPFNYSETEIDASSDYDSNYVERRDLSDEVDSFFKSPAKKKSSNLLLKKLQKLKDETDNEEGEINHRAEKHKLDKSSRCSDCDMEINIYELMRYCPYCGSKIMPFEVESDLEALDYDETDEENVADDINEDNDTPPEVDKVAFRMAYDAIPDSSKLRLSSTGRIVEDILFEFAKDMQYEHHAHSFIVDFDDKDIEALFDKEEWKELTKDPIGVPPVPRDIAKELTKYGKKTLKELRAIAMASYLKEEEEYDVNKHYEQEWIQMATRTLCNLYENVDAPLIRSQYEDWFTVSLFGTCIDFCIRDIQLGTDINRTDAPSLSSANRKNRGRKANTHTRKLIGRKIDGIIYAVDKLLEVGAIEGARSYSGASDQKYLHETFKMPKTLRDMYADLMRAVDYDDQKANKIQVIGILHLGLWIQFARLWRAGGTICIFRKDPLSHNVDSKFSEVGLRSFLKLLASIYQYKIIIKNNLQVLNIRNNANIKSGDDLLNELMEVGQFSSPSRSVSSPPHSVKFFFDCFKTPRKSRKKNPVKKRKFK</sequence>
<comment type="caution">
    <text evidence="1">The sequence shown here is derived from an EMBL/GenBank/DDBJ whole genome shotgun (WGS) entry which is preliminary data.</text>
</comment>
<accession>A0A8H3QT28</accession>
<dbReference type="OrthoDB" id="2443848at2759"/>
<dbReference type="EMBL" id="BLAL01000196">
    <property type="protein sequence ID" value="GES90846.1"/>
    <property type="molecule type" value="Genomic_DNA"/>
</dbReference>
<evidence type="ECO:0000313" key="1">
    <source>
        <dbReference type="EMBL" id="GES90846.1"/>
    </source>
</evidence>
<dbReference type="Proteomes" id="UP000615446">
    <property type="component" value="Unassembled WGS sequence"/>
</dbReference>
<organism evidence="1 2">
    <name type="scientific">Rhizophagus clarus</name>
    <dbReference type="NCBI Taxonomy" id="94130"/>
    <lineage>
        <taxon>Eukaryota</taxon>
        <taxon>Fungi</taxon>
        <taxon>Fungi incertae sedis</taxon>
        <taxon>Mucoromycota</taxon>
        <taxon>Glomeromycotina</taxon>
        <taxon>Glomeromycetes</taxon>
        <taxon>Glomerales</taxon>
        <taxon>Glomeraceae</taxon>
        <taxon>Rhizophagus</taxon>
    </lineage>
</organism>
<dbReference type="AlphaFoldDB" id="A0A8H3QT28"/>
<gene>
    <name evidence="1" type="ORF">RCL2_001767300</name>
</gene>
<proteinExistence type="predicted"/>
<name>A0A8H3QT28_9GLOM</name>
<reference evidence="1" key="1">
    <citation type="submission" date="2019-10" db="EMBL/GenBank/DDBJ databases">
        <title>Conservation and host-specific expression of non-tandemly repeated heterogenous ribosome RNA gene in arbuscular mycorrhizal fungi.</title>
        <authorList>
            <person name="Maeda T."/>
            <person name="Kobayashi Y."/>
            <person name="Nakagawa T."/>
            <person name="Ezawa T."/>
            <person name="Yamaguchi K."/>
            <person name="Bino T."/>
            <person name="Nishimoto Y."/>
            <person name="Shigenobu S."/>
            <person name="Kawaguchi M."/>
        </authorList>
    </citation>
    <scope>NUCLEOTIDE SEQUENCE</scope>
    <source>
        <strain evidence="1">HR1</strain>
    </source>
</reference>